<proteinExistence type="predicted"/>
<comment type="caution">
    <text evidence="2">The sequence shown here is derived from an EMBL/GenBank/DDBJ whole genome shotgun (WGS) entry which is preliminary data.</text>
</comment>
<reference evidence="2 3" key="1">
    <citation type="submission" date="2024-04" db="EMBL/GenBank/DDBJ databases">
        <authorList>
            <person name="Abashina T."/>
            <person name="Shaikin A."/>
        </authorList>
    </citation>
    <scope>NUCLEOTIDE SEQUENCE [LARGE SCALE GENOMIC DNA]</scope>
    <source>
        <strain evidence="2 3">AAFK</strain>
    </source>
</reference>
<gene>
    <name evidence="2" type="ORF">WOB96_02270</name>
</gene>
<evidence type="ECO:0000313" key="2">
    <source>
        <dbReference type="EMBL" id="MEK8088581.1"/>
    </source>
</evidence>
<organism evidence="2 3">
    <name type="scientific">Thermithiobacillus plumbiphilus</name>
    <dbReference type="NCBI Taxonomy" id="1729899"/>
    <lineage>
        <taxon>Bacteria</taxon>
        <taxon>Pseudomonadati</taxon>
        <taxon>Pseudomonadota</taxon>
        <taxon>Acidithiobacillia</taxon>
        <taxon>Acidithiobacillales</taxon>
        <taxon>Thermithiobacillaceae</taxon>
        <taxon>Thermithiobacillus</taxon>
    </lineage>
</organism>
<feature type="transmembrane region" description="Helical" evidence="1">
    <location>
        <begin position="202"/>
        <end position="222"/>
    </location>
</feature>
<name>A0ABU9D4V4_9PROT</name>
<dbReference type="InterPro" id="IPR005625">
    <property type="entry name" value="PepSY-ass_TM"/>
</dbReference>
<dbReference type="PANTHER" id="PTHR34219">
    <property type="entry name" value="IRON-REGULATED INNER MEMBRANE PROTEIN-RELATED"/>
    <property type="match status" value="1"/>
</dbReference>
<dbReference type="Proteomes" id="UP001446205">
    <property type="component" value="Unassembled WGS sequence"/>
</dbReference>
<dbReference type="Pfam" id="PF03929">
    <property type="entry name" value="PepSY_TM"/>
    <property type="match status" value="1"/>
</dbReference>
<keyword evidence="1" id="KW-0472">Membrane</keyword>
<keyword evidence="3" id="KW-1185">Reference proteome</keyword>
<dbReference type="EMBL" id="JBBPCO010000002">
    <property type="protein sequence ID" value="MEK8088581.1"/>
    <property type="molecule type" value="Genomic_DNA"/>
</dbReference>
<keyword evidence="1" id="KW-1133">Transmembrane helix</keyword>
<dbReference type="PANTHER" id="PTHR34219:SF1">
    <property type="entry name" value="PEPSY DOMAIN-CONTAINING PROTEIN"/>
    <property type="match status" value="1"/>
</dbReference>
<feature type="transmembrane region" description="Helical" evidence="1">
    <location>
        <begin position="338"/>
        <end position="359"/>
    </location>
</feature>
<feature type="transmembrane region" description="Helical" evidence="1">
    <location>
        <begin position="156"/>
        <end position="181"/>
    </location>
</feature>
<evidence type="ECO:0000256" key="1">
    <source>
        <dbReference type="SAM" id="Phobius"/>
    </source>
</evidence>
<evidence type="ECO:0000313" key="3">
    <source>
        <dbReference type="Proteomes" id="UP001446205"/>
    </source>
</evidence>
<accession>A0ABU9D4V4</accession>
<dbReference type="RefSeq" id="WP_341369647.1">
    <property type="nucleotide sequence ID" value="NZ_JBBPCO010000002.1"/>
</dbReference>
<sequence length="374" mass="40986">MAIRAWILRLHRWLGLALFALLTLQCASGVLIQFGSDIERFILPEVMRAATPGTALALETQATRAAQLGIGTTTAQAAGYVATRVIPGVPAESVTMVRMESATAEPREIEVFVDPVSGAVHGWRDHDARGLDRLHLMPTLNDLHTELLSGEAAQSLLAVVAALWLPLAAAGVFITLPRRFAWARWKRMWAIRNVDTDAHRASGLWLSAFALILAATTVLMVFDDEVFGDIRYPADTRAAQAIGFDAAAQRAQIALGVEATQYRPRVIRHEAGDGRYRVELRHAAQGTWQRPDERIYLAATDGAVIGRQGWLAASGAQQLRALSLFAHTGEILGLAGRWLFVVAGLALATHFVFGFRGWLRRRRARLQDQALPQV</sequence>
<keyword evidence="1" id="KW-0812">Transmembrane</keyword>
<protein>
    <submittedName>
        <fullName evidence="2">PepSY-associated TM helix domain-containing protein</fullName>
    </submittedName>
</protein>